<reference evidence="1" key="2">
    <citation type="journal article" date="2023" name="IMA Fungus">
        <title>Comparative genomic study of the Penicillium genus elucidates a diverse pangenome and 15 lateral gene transfer events.</title>
        <authorList>
            <person name="Petersen C."/>
            <person name="Sorensen T."/>
            <person name="Nielsen M.R."/>
            <person name="Sondergaard T.E."/>
            <person name="Sorensen J.L."/>
            <person name="Fitzpatrick D.A."/>
            <person name="Frisvad J.C."/>
            <person name="Nielsen K.L."/>
        </authorList>
    </citation>
    <scope>NUCLEOTIDE SEQUENCE</scope>
    <source>
        <strain evidence="1">IBT 23319</strain>
    </source>
</reference>
<dbReference type="GeneID" id="81380025"/>
<sequence length="93" mass="10363">MEGNNGRHCTCSSQNPFCAQSARSPAQATHLDARCRVRMSGIPLARCHRFDHRPQVLLDLLVKTHRAIAEIGVKKVFLAWHHRPCVVAVRGGL</sequence>
<evidence type="ECO:0000313" key="2">
    <source>
        <dbReference type="Proteomes" id="UP001147733"/>
    </source>
</evidence>
<organism evidence="1 2">
    <name type="scientific">Penicillium citrinum</name>
    <dbReference type="NCBI Taxonomy" id="5077"/>
    <lineage>
        <taxon>Eukaryota</taxon>
        <taxon>Fungi</taxon>
        <taxon>Dikarya</taxon>
        <taxon>Ascomycota</taxon>
        <taxon>Pezizomycotina</taxon>
        <taxon>Eurotiomycetes</taxon>
        <taxon>Eurotiomycetidae</taxon>
        <taxon>Eurotiales</taxon>
        <taxon>Aspergillaceae</taxon>
        <taxon>Penicillium</taxon>
    </lineage>
</organism>
<protein>
    <submittedName>
        <fullName evidence="1">Uncharacterized protein</fullName>
    </submittedName>
</protein>
<dbReference type="AlphaFoldDB" id="A0A9W9P9L0"/>
<dbReference type="EMBL" id="JAPQKT010000002">
    <property type="protein sequence ID" value="KAJ5240347.1"/>
    <property type="molecule type" value="Genomic_DNA"/>
</dbReference>
<comment type="caution">
    <text evidence="1">The sequence shown here is derived from an EMBL/GenBank/DDBJ whole genome shotgun (WGS) entry which is preliminary data.</text>
</comment>
<proteinExistence type="predicted"/>
<name>A0A9W9P9L0_PENCI</name>
<keyword evidence="2" id="KW-1185">Reference proteome</keyword>
<dbReference type="Proteomes" id="UP001147733">
    <property type="component" value="Unassembled WGS sequence"/>
</dbReference>
<accession>A0A9W9P9L0</accession>
<dbReference type="RefSeq" id="XP_056503352.1">
    <property type="nucleotide sequence ID" value="XM_056640858.1"/>
</dbReference>
<reference evidence="1" key="1">
    <citation type="submission" date="2022-11" db="EMBL/GenBank/DDBJ databases">
        <authorList>
            <person name="Petersen C."/>
        </authorList>
    </citation>
    <scope>NUCLEOTIDE SEQUENCE</scope>
    <source>
        <strain evidence="1">IBT 23319</strain>
    </source>
</reference>
<gene>
    <name evidence="1" type="ORF">N7469_001938</name>
</gene>
<evidence type="ECO:0000313" key="1">
    <source>
        <dbReference type="EMBL" id="KAJ5240347.1"/>
    </source>
</evidence>